<reference evidence="2 3" key="1">
    <citation type="submission" date="2021-01" db="EMBL/GenBank/DDBJ databases">
        <title>Whole genome shotgun sequence of Catellatospora chokoriensis NBRC 107358.</title>
        <authorList>
            <person name="Komaki H."/>
            <person name="Tamura T."/>
        </authorList>
    </citation>
    <scope>NUCLEOTIDE SEQUENCE [LARGE SCALE GENOMIC DNA]</scope>
    <source>
        <strain evidence="2 3">NBRC 107358</strain>
    </source>
</reference>
<evidence type="ECO:0000313" key="3">
    <source>
        <dbReference type="Proteomes" id="UP000619293"/>
    </source>
</evidence>
<sequence length="135" mass="13755">MSAAETSTAARPPATLYGAVALMGLQALAVAVLGVVLIYADLTADAADVRLALGVTVFALAIAGGLGGLARALSRRRPGARGPSLALELMLCAPAYFMINGGMPQLGWTVLLGALAVMALILAPATTRWLGWNPR</sequence>
<organism evidence="2 3">
    <name type="scientific">Catellatospora chokoriensis</name>
    <dbReference type="NCBI Taxonomy" id="310353"/>
    <lineage>
        <taxon>Bacteria</taxon>
        <taxon>Bacillati</taxon>
        <taxon>Actinomycetota</taxon>
        <taxon>Actinomycetes</taxon>
        <taxon>Micromonosporales</taxon>
        <taxon>Micromonosporaceae</taxon>
        <taxon>Catellatospora</taxon>
    </lineage>
</organism>
<dbReference type="Proteomes" id="UP000619293">
    <property type="component" value="Unassembled WGS sequence"/>
</dbReference>
<feature type="transmembrane region" description="Helical" evidence="1">
    <location>
        <begin position="16"/>
        <end position="39"/>
    </location>
</feature>
<keyword evidence="1" id="KW-0812">Transmembrane</keyword>
<accession>A0A8J3JLC5</accession>
<dbReference type="RefSeq" id="WP_191841782.1">
    <property type="nucleotide sequence ID" value="NZ_BAAALB010000015.1"/>
</dbReference>
<evidence type="ECO:0008006" key="4">
    <source>
        <dbReference type="Google" id="ProtNLM"/>
    </source>
</evidence>
<dbReference type="AlphaFoldDB" id="A0A8J3JLC5"/>
<name>A0A8J3JLC5_9ACTN</name>
<dbReference type="EMBL" id="BONG01000002">
    <property type="protein sequence ID" value="GIF87126.1"/>
    <property type="molecule type" value="Genomic_DNA"/>
</dbReference>
<keyword evidence="1" id="KW-0472">Membrane</keyword>
<proteinExistence type="predicted"/>
<evidence type="ECO:0000313" key="2">
    <source>
        <dbReference type="EMBL" id="GIF87126.1"/>
    </source>
</evidence>
<gene>
    <name evidence="2" type="ORF">Cch02nite_05700</name>
</gene>
<evidence type="ECO:0000256" key="1">
    <source>
        <dbReference type="SAM" id="Phobius"/>
    </source>
</evidence>
<feature type="transmembrane region" description="Helical" evidence="1">
    <location>
        <begin position="51"/>
        <end position="70"/>
    </location>
</feature>
<protein>
    <recommendedName>
        <fullName evidence="4">Integral membrane protein</fullName>
    </recommendedName>
</protein>
<keyword evidence="3" id="KW-1185">Reference proteome</keyword>
<keyword evidence="1" id="KW-1133">Transmembrane helix</keyword>
<feature type="transmembrane region" description="Helical" evidence="1">
    <location>
        <begin position="82"/>
        <end position="99"/>
    </location>
</feature>
<comment type="caution">
    <text evidence="2">The sequence shown here is derived from an EMBL/GenBank/DDBJ whole genome shotgun (WGS) entry which is preliminary data.</text>
</comment>
<feature type="transmembrane region" description="Helical" evidence="1">
    <location>
        <begin position="105"/>
        <end position="125"/>
    </location>
</feature>